<dbReference type="PROSITE" id="PS50002">
    <property type="entry name" value="SH3"/>
    <property type="match status" value="1"/>
</dbReference>
<evidence type="ECO:0000259" key="24">
    <source>
        <dbReference type="PROSITE" id="PS50057"/>
    </source>
</evidence>
<evidence type="ECO:0000256" key="17">
    <source>
        <dbReference type="ARBA" id="ARBA00034103"/>
    </source>
</evidence>
<dbReference type="FunFam" id="1.20.80.10:FF:000013">
    <property type="entry name" value="Unconventional myosin-VIIa"/>
    <property type="match status" value="1"/>
</dbReference>
<keyword evidence="11" id="KW-0112">Calmodulin-binding</keyword>
<evidence type="ECO:0000313" key="28">
    <source>
        <dbReference type="Proteomes" id="UP000233180"/>
    </source>
</evidence>
<keyword evidence="9 21" id="KW-0547">Nucleotide-binding</keyword>
<evidence type="ECO:0000256" key="8">
    <source>
        <dbReference type="ARBA" id="ARBA00022740"/>
    </source>
</evidence>
<dbReference type="SUPFAM" id="SSF52540">
    <property type="entry name" value="P-loop containing nucleoside triphosphate hydrolases"/>
    <property type="match status" value="1"/>
</dbReference>
<dbReference type="CDD" id="cd22249">
    <property type="entry name" value="UDM1_RNF168_RNF169-like"/>
    <property type="match status" value="1"/>
</dbReference>
<dbReference type="GO" id="GO:0007605">
    <property type="term" value="P:sensory perception of sound"/>
    <property type="evidence" value="ECO:0007669"/>
    <property type="project" value="UniProtKB-KW"/>
</dbReference>
<dbReference type="FunFam" id="1.20.5.190:FF:000012">
    <property type="entry name" value="Myosin VIIA"/>
    <property type="match status" value="1"/>
</dbReference>
<evidence type="ECO:0000256" key="12">
    <source>
        <dbReference type="ARBA" id="ARBA00023018"/>
    </source>
</evidence>
<dbReference type="FunFam" id="3.10.20.90:FF:000051">
    <property type="entry name" value="Unconventional myosin-VIIa"/>
    <property type="match status" value="1"/>
</dbReference>
<evidence type="ECO:0000256" key="22">
    <source>
        <dbReference type="SAM" id="Coils"/>
    </source>
</evidence>
<dbReference type="PROSITE" id="PS51456">
    <property type="entry name" value="MYOSIN_MOTOR"/>
    <property type="match status" value="1"/>
</dbReference>
<dbReference type="GO" id="GO:0005516">
    <property type="term" value="F:calmodulin binding"/>
    <property type="evidence" value="ECO:0007669"/>
    <property type="project" value="UniProtKB-KW"/>
</dbReference>
<evidence type="ECO:0000259" key="25">
    <source>
        <dbReference type="PROSITE" id="PS51016"/>
    </source>
</evidence>
<dbReference type="Proteomes" id="UP000233180">
    <property type="component" value="Unassembled WGS sequence"/>
</dbReference>
<reference evidence="27" key="2">
    <citation type="submission" date="2025-08" db="UniProtKB">
        <authorList>
            <consortium name="Ensembl"/>
        </authorList>
    </citation>
    <scope>IDENTIFICATION</scope>
</reference>
<dbReference type="CDD" id="cd17093">
    <property type="entry name" value="FERM2_F1_Myosin-VII"/>
    <property type="match status" value="1"/>
</dbReference>
<dbReference type="FunFam" id="2.30.30.40:FF:000113">
    <property type="entry name" value="unconventional myosin-VIIa"/>
    <property type="match status" value="1"/>
</dbReference>
<accession>A0A2K6LR17</accession>
<dbReference type="PANTHER" id="PTHR22692">
    <property type="entry name" value="MYOSIN VII, XV"/>
    <property type="match status" value="1"/>
</dbReference>
<dbReference type="FunFam" id="1.10.10.820:FF:000001">
    <property type="entry name" value="Myosin heavy chain"/>
    <property type="match status" value="1"/>
</dbReference>
<keyword evidence="12" id="KW-0770">Synapse</keyword>
<dbReference type="SMART" id="SM00326">
    <property type="entry name" value="SH3"/>
    <property type="match status" value="1"/>
</dbReference>
<dbReference type="Gene3D" id="1.20.120.720">
    <property type="entry name" value="Myosin VI head, motor domain, U50 subdomain"/>
    <property type="match status" value="1"/>
</dbReference>
<evidence type="ECO:0000259" key="26">
    <source>
        <dbReference type="PROSITE" id="PS51456"/>
    </source>
</evidence>
<dbReference type="InterPro" id="IPR036961">
    <property type="entry name" value="Kinesin_motor_dom_sf"/>
</dbReference>
<dbReference type="GO" id="GO:0016459">
    <property type="term" value="C:myosin complex"/>
    <property type="evidence" value="ECO:0007669"/>
    <property type="project" value="UniProtKB-KW"/>
</dbReference>
<evidence type="ECO:0000256" key="2">
    <source>
        <dbReference type="ARBA" id="ARBA00004544"/>
    </source>
</evidence>
<dbReference type="GO" id="GO:0005938">
    <property type="term" value="C:cell cortex"/>
    <property type="evidence" value="ECO:0007669"/>
    <property type="project" value="UniProtKB-SubCell"/>
</dbReference>
<dbReference type="FunFam" id="1.20.80.10:FF:000012">
    <property type="entry name" value="Myosin VIIA"/>
    <property type="match status" value="1"/>
</dbReference>
<dbReference type="Gene3D" id="2.30.29.30">
    <property type="entry name" value="Pleckstrin-homology domain (PH domain)/Phosphotyrosine-binding domain (PTB)"/>
    <property type="match status" value="2"/>
</dbReference>
<dbReference type="Gene3D" id="1.10.10.820">
    <property type="match status" value="1"/>
</dbReference>
<evidence type="ECO:0000256" key="11">
    <source>
        <dbReference type="ARBA" id="ARBA00022860"/>
    </source>
</evidence>
<dbReference type="InterPro" id="IPR036106">
    <property type="entry name" value="MYSc_Myo7"/>
</dbReference>
<dbReference type="InterPro" id="IPR036028">
    <property type="entry name" value="SH3-like_dom_sf"/>
</dbReference>
<feature type="binding site" evidence="21">
    <location>
        <begin position="148"/>
        <end position="155"/>
    </location>
    <ligand>
        <name>ATP</name>
        <dbReference type="ChEBI" id="CHEBI:30616"/>
    </ligand>
</feature>
<dbReference type="GO" id="GO:0090596">
    <property type="term" value="P:sensory organ morphogenesis"/>
    <property type="evidence" value="ECO:0007669"/>
    <property type="project" value="UniProtKB-ARBA"/>
</dbReference>
<dbReference type="GO" id="GO:0003774">
    <property type="term" value="F:cytoskeletal motor activity"/>
    <property type="evidence" value="ECO:0007669"/>
    <property type="project" value="UniProtKB-UniRule"/>
</dbReference>
<dbReference type="Pfam" id="PF00063">
    <property type="entry name" value="Myosin_head"/>
    <property type="match status" value="1"/>
</dbReference>
<dbReference type="PROSITE" id="PS50057">
    <property type="entry name" value="FERM_3"/>
    <property type="match status" value="2"/>
</dbReference>
<dbReference type="InterPro" id="IPR051567">
    <property type="entry name" value="Unconventional_Myosin_ATPase"/>
</dbReference>
<evidence type="ECO:0000256" key="10">
    <source>
        <dbReference type="ARBA" id="ARBA00022840"/>
    </source>
</evidence>
<dbReference type="InterPro" id="IPR041794">
    <property type="entry name" value="MyoVII_FERM_C2"/>
</dbReference>
<dbReference type="GO" id="GO:0007040">
    <property type="term" value="P:lysosome organization"/>
    <property type="evidence" value="ECO:0007669"/>
    <property type="project" value="UniProtKB-ARBA"/>
</dbReference>
<evidence type="ECO:0000256" key="18">
    <source>
        <dbReference type="ARBA" id="ARBA00063811"/>
    </source>
</evidence>
<dbReference type="FunFam" id="2.30.29.30:FF:000079">
    <property type="entry name" value="unconventional myosin-VIIa"/>
    <property type="match status" value="1"/>
</dbReference>
<protein>
    <recommendedName>
        <fullName evidence="19">Unconventional myosin-VIIa</fullName>
    </recommendedName>
</protein>
<proteinExistence type="inferred from homology"/>
<dbReference type="SMART" id="SM00295">
    <property type="entry name" value="B41"/>
    <property type="match status" value="2"/>
</dbReference>
<dbReference type="InterPro" id="IPR041793">
    <property type="entry name" value="MyoVII_FERM_C1"/>
</dbReference>
<dbReference type="InterPro" id="IPR001452">
    <property type="entry name" value="SH3_domain"/>
</dbReference>
<comment type="similarity">
    <text evidence="3 21">Belongs to the TRAFAC class myosin-kinesin ATPase superfamily. Myosin family.</text>
</comment>
<dbReference type="FunFam" id="3.40.850.10:FF:000007">
    <property type="entry name" value="Myosin VIIA"/>
    <property type="match status" value="1"/>
</dbReference>
<keyword evidence="10 21" id="KW-0067">ATP-binding</keyword>
<feature type="domain" description="Myosin motor" evidence="26">
    <location>
        <begin position="55"/>
        <end position="731"/>
    </location>
</feature>
<evidence type="ECO:0000256" key="3">
    <source>
        <dbReference type="ARBA" id="ARBA00008314"/>
    </source>
</evidence>
<dbReference type="InterPro" id="IPR029071">
    <property type="entry name" value="Ubiquitin-like_domsf"/>
</dbReference>
<dbReference type="Pfam" id="PF02174">
    <property type="entry name" value="IRS"/>
    <property type="match status" value="1"/>
</dbReference>
<sequence length="2174" mass="249663">WMDLRSGQEFDVPIGAVVKLCDSGQIQVVDDEGNEHWISPQNATHIKPMHPTSVHGVEDMIRLGDLNEAGILRNLLIRYRDHLIYTYTGSILVAVNPYQLLSIYSPEHIRQYTNKKIGEMPPHIFAIADNCYFNMKRNSRDQCCIISGESGAGKTESTKLILQFLAAISGQHSWIEQQVLEATPILEAFGNAKTIRNDNSSRFGKYIDIHFNKRGAIEGAKIEQYLLEKSRVCRQAPDERNYHVFYCMLEGMSEDQKKKLGLGQASDYNYLAMGNCVTCEGRVDSQEYANIRSAMKVLMFTDTENWEISKLLAAILHLGNLQYEARTFENLDACEVLFSPSLATAASLLEVNPPDLMSCLTSRTLITRGETVSTPLSREQALDVRDAFVKGIYGRLFVWIVDKINAAIYKPPSQDVKNSRRSIGLLDIFGFENFAVNSFEQLCINFANEHLQQFFVRHVFKLEQEEYDLESIDWLHIEFTDNQDALDMIANKPMNIISLIDEESKFPKGTDTTMLHKLNSQHKLNANYIPPKNNHETQFGINHFAGVVYYETQGFLEKNRDTLHGDIIQLVHSSRNKFIKQIFQADVAMGAETRKRSPTLSSQFKRSLELLMRTLGACQPFFVRCIKPNEFKKPMLFDRHLCVRQLRYSGMMETIRIRRAGYPIRYSFVEFVERYRVLLPGVKPAYKQGDLRGTCQRMAETVLGTHDDWQIGKTKIFLKDHHDMLLEVERDKAITDRVILLQKVIRGFKDRSNFLKLKNAATLIQRHWRGHNCRKNYGLMRLGFLRLQALHRSRKLHQQYRLARQRIIQFQARCRAYLVRKAFRHRLWAVLTVQAYARGMIARRLHQRLRAEYLRRLEAEKMRLAEEEKLRKEMSAKKAKEEAERKHQERLAQLAREDAERELKEKEAARRKKELLEQMERARHEPVNHSDMVDKMFGFLGTSGGLPGQEGQAPSGFEDLEQGRREMVEEDLDAALPLPDEDEEDLSEYKFAKFAATYFQGTTTHSYTRRPLKQPLLYHEDEGDQLAALAVWITILRFMGDLPEPKYHTAMSDGSEKIPVMTKIYETLGKKTYKRELQALQGEGEAQLPEGQKRSSVRYKLVHLTLKKKSKLTEEVTKRLHDGESTVQGNSMLEDRPTSNLEKLHFIIGNGILRPALRDEIYCQISKQLTHNPSKSSYARGWILVSLCVGCFAPSEKFVKVGSSQGLQRSWSQGPPSHPPLSPIFLATKSKKPIMLPVTFMDGTTKTLLTDSATTAKELCNALADKISLKDRFGFSLYIALFDKVSSLGSGSDHVMDAISQCEQYAKEQGAQERNAPWRLFFRKEVFTPWHSPSEDNVATNLIYQQVVRGVKFGEYRCEKEDDLAELASQQYFVDYGSEMILERLLNLVPTYIPDREITPLKTLEKWAQLAIAAHKKGIYAQRRTDAQKVKEDVVNYARFKWPLLFSRFYEAYKFSGPSLPKNDVIVAVNWTGVYFVDEQEQVLLELSFPEIMAVSSSRGAKTTAPSFTLATIKGDEYTFTSSNAEDIRDLVVTFLEGLRKRSKYVVALQDNPNPAGEESGFLSFAKGDLIILDHDTGEQVMNSGWANGINERTKQRGDFPTDCVYVMPTVTMPPRDIVALVTMTPDQRQDVVRLLQLRTAEPEVRAKPYTLEEFSYDYFRPPPKHTLSRVMVSKARGKDRLWSHTREPLKQALLKKLLGSEELSQEACLAFIDIHYMGDYPSKRTRSVNELTDQIFEGPLKAEPLKDEAYVQILKQLTDNHIRYSEERGWELLWLCTGLFPPSNILLPHVQRFLQSRKHCPLAIDCLQRLQKALSVLVPWSPQSHAPAPSCLCDLFRNGSRKYPPHLVEVEAIQHKTTQIFHKVYFPDDTDEAFEVESSTKAKDFCQNIATRLLLKSSEGFSLFVKIADKVISVPENDFFFDFVRHLTDWIKKARPIKDGIVPSLTYQVFFMKKLWTTTVPGKDPMADSIFHYYQELPKYLRGYHKCTREEVLQLGALIYRVKFEEDKSYFPSIPKLLRELVPQDLIRQVSPDDWKRSIVAYFNKHAGKSKEEAKLAFLKLIFKWPTFGSAFFEVKQTTEPNFPEILLIAINKYGVSLIDPRTKDILTTHPFTKISNWSSGNTYFHITIGNLVRGSKLLCETSLGYKMDDLLTSYISQMLTAMSKQRGSRSGK</sequence>
<dbReference type="InterPro" id="IPR011993">
    <property type="entry name" value="PH-like_dom_sf"/>
</dbReference>
<dbReference type="InterPro" id="IPR019748">
    <property type="entry name" value="FERM_central"/>
</dbReference>
<evidence type="ECO:0000256" key="7">
    <source>
        <dbReference type="ARBA" id="ARBA00022737"/>
    </source>
</evidence>
<gene>
    <name evidence="27" type="primary">MYO7A</name>
</gene>
<evidence type="ECO:0000256" key="20">
    <source>
        <dbReference type="PROSITE-ProRule" id="PRU00192"/>
    </source>
</evidence>
<evidence type="ECO:0000313" key="27">
    <source>
        <dbReference type="Ensembl" id="ENSRBIP00000025978.1"/>
    </source>
</evidence>
<evidence type="ECO:0000256" key="21">
    <source>
        <dbReference type="PROSITE-ProRule" id="PRU00782"/>
    </source>
</evidence>
<organism evidence="27 28">
    <name type="scientific">Rhinopithecus bieti</name>
    <name type="common">Black snub-nosed monkey</name>
    <name type="synonym">Pygathrix bieti</name>
    <dbReference type="NCBI Taxonomy" id="61621"/>
    <lineage>
        <taxon>Eukaryota</taxon>
        <taxon>Metazoa</taxon>
        <taxon>Chordata</taxon>
        <taxon>Craniata</taxon>
        <taxon>Vertebrata</taxon>
        <taxon>Euteleostomi</taxon>
        <taxon>Mammalia</taxon>
        <taxon>Eutheria</taxon>
        <taxon>Euarchontoglires</taxon>
        <taxon>Primates</taxon>
        <taxon>Haplorrhini</taxon>
        <taxon>Catarrhini</taxon>
        <taxon>Cercopithecidae</taxon>
        <taxon>Colobinae</taxon>
        <taxon>Rhinopithecus</taxon>
    </lineage>
</organism>
<evidence type="ECO:0000256" key="6">
    <source>
        <dbReference type="ARBA" id="ARBA00022553"/>
    </source>
</evidence>
<feature type="coiled-coil region" evidence="22">
    <location>
        <begin position="850"/>
        <end position="925"/>
    </location>
</feature>
<dbReference type="SUPFAM" id="SSF47031">
    <property type="entry name" value="Second domain of FERM"/>
    <property type="match status" value="2"/>
</dbReference>
<evidence type="ECO:0000256" key="4">
    <source>
        <dbReference type="ARBA" id="ARBA00022443"/>
    </source>
</evidence>
<dbReference type="GO" id="GO:0003779">
    <property type="term" value="F:actin binding"/>
    <property type="evidence" value="ECO:0007669"/>
    <property type="project" value="UniProtKB-KW"/>
</dbReference>
<keyword evidence="6" id="KW-0597">Phosphoprotein</keyword>
<feature type="domain" description="SH3" evidence="23">
    <location>
        <begin position="1541"/>
        <end position="1610"/>
    </location>
</feature>
<dbReference type="Gene3D" id="3.10.20.90">
    <property type="entry name" value="Phosphatidylinositol 3-kinase Catalytic Subunit, Chain A, domain 1"/>
    <property type="match status" value="2"/>
</dbReference>
<dbReference type="CDD" id="cd11881">
    <property type="entry name" value="SH3_MYO7A"/>
    <property type="match status" value="1"/>
</dbReference>
<dbReference type="Gene3D" id="1.25.40.530">
    <property type="entry name" value="MyTH4 domain"/>
    <property type="match status" value="2"/>
</dbReference>
<dbReference type="PANTHER" id="PTHR22692:SF34">
    <property type="entry name" value="MYOSIN VIIA"/>
    <property type="match status" value="1"/>
</dbReference>
<dbReference type="Pfam" id="PF24123">
    <property type="entry name" value="Myosin_VII_N"/>
    <property type="match status" value="1"/>
</dbReference>
<dbReference type="GO" id="GO:0005524">
    <property type="term" value="F:ATP binding"/>
    <property type="evidence" value="ECO:0007669"/>
    <property type="project" value="UniProtKB-UniRule"/>
</dbReference>
<dbReference type="GO" id="GO:0048666">
    <property type="term" value="P:neuron development"/>
    <property type="evidence" value="ECO:0007669"/>
    <property type="project" value="UniProtKB-ARBA"/>
</dbReference>
<evidence type="ECO:0000256" key="19">
    <source>
        <dbReference type="ARBA" id="ARBA00072912"/>
    </source>
</evidence>
<dbReference type="InterPro" id="IPR035963">
    <property type="entry name" value="FERM_2"/>
</dbReference>
<dbReference type="SMART" id="SM00015">
    <property type="entry name" value="IQ"/>
    <property type="match status" value="4"/>
</dbReference>
<dbReference type="SUPFAM" id="SSF54236">
    <property type="entry name" value="Ubiquitin-like"/>
    <property type="match status" value="2"/>
</dbReference>
<dbReference type="CDD" id="cd17092">
    <property type="entry name" value="FERM1_F1_Myosin-VII"/>
    <property type="match status" value="1"/>
</dbReference>
<evidence type="ECO:0000256" key="5">
    <source>
        <dbReference type="ARBA" id="ARBA00022490"/>
    </source>
</evidence>
<keyword evidence="7" id="KW-0677">Repeat</keyword>
<keyword evidence="4 20" id="KW-0728">SH3 domain</keyword>
<evidence type="ECO:0000259" key="23">
    <source>
        <dbReference type="PROSITE" id="PS50002"/>
    </source>
</evidence>
<dbReference type="GO" id="GO:0007601">
    <property type="term" value="P:visual perception"/>
    <property type="evidence" value="ECO:0007669"/>
    <property type="project" value="UniProtKB-ARBA"/>
</dbReference>
<dbReference type="InterPro" id="IPR000299">
    <property type="entry name" value="FERM_domain"/>
</dbReference>
<dbReference type="Gene3D" id="2.30.30.40">
    <property type="entry name" value="SH3 Domains"/>
    <property type="match status" value="1"/>
</dbReference>
<dbReference type="SUPFAM" id="SSF50729">
    <property type="entry name" value="PH domain-like"/>
    <property type="match status" value="1"/>
</dbReference>
<keyword evidence="5" id="KW-0963">Cytoplasm</keyword>
<dbReference type="Pfam" id="PF00612">
    <property type="entry name" value="IQ"/>
    <property type="match status" value="2"/>
</dbReference>
<keyword evidence="22" id="KW-0175">Coiled coil</keyword>
<comment type="subunit">
    <text evidence="18">Might homodimerize in a two headed molecule through the formation of a coiled-coil rod. Identified in a complex with USH1C and USH1G. Interacts with MYRIP. Interacts with RPE65. Interacts with CIB2. May interact with CALM. Interacts with WHRN. Interacts with PLEKHB1 (via PH domain). Interacts with PCDH15. Interacts with TWF2. Interacts with USH1G. Interacts with MYH9. Interacts (via MyTH4-FERM domains) with cytoplasmic regions of ADGRV1 and USH2A. Interacts with PDZD7 (via MyTH4-FERM domains). Interacts with CALML4.</text>
</comment>
<dbReference type="Ensembl" id="ENSRBIT00000049890.1">
    <property type="protein sequence ID" value="ENSRBIP00000025978.1"/>
    <property type="gene ID" value="ENSRBIG00000036813.1"/>
</dbReference>
<evidence type="ECO:0000256" key="15">
    <source>
        <dbReference type="ARBA" id="ARBA00023203"/>
    </source>
</evidence>
<dbReference type="InterPro" id="IPR027417">
    <property type="entry name" value="P-loop_NTPase"/>
</dbReference>
<dbReference type="Pfam" id="PF21998">
    <property type="entry name" value="FERM_C1_MyoVII"/>
    <property type="match status" value="1"/>
</dbReference>
<keyword evidence="8" id="KW-1009">Hearing</keyword>
<dbReference type="SMART" id="SM00139">
    <property type="entry name" value="MyTH4"/>
    <property type="match status" value="2"/>
</dbReference>
<dbReference type="InterPro" id="IPR002404">
    <property type="entry name" value="IRS_PTB"/>
</dbReference>
<dbReference type="InterPro" id="IPR019749">
    <property type="entry name" value="Band_41_domain"/>
</dbReference>
<dbReference type="SMART" id="SM00242">
    <property type="entry name" value="MYSc"/>
    <property type="match status" value="1"/>
</dbReference>
<keyword evidence="15 21" id="KW-0009">Actin-binding</keyword>
<dbReference type="InterPro" id="IPR000048">
    <property type="entry name" value="IQ_motif_EF-hand-BS"/>
</dbReference>
<dbReference type="PROSITE" id="PS51016">
    <property type="entry name" value="MYTH4"/>
    <property type="match status" value="2"/>
</dbReference>
<keyword evidence="13 21" id="KW-0518">Myosin</keyword>
<dbReference type="InterPro" id="IPR014352">
    <property type="entry name" value="FERM/acyl-CoA-bd_prot_sf"/>
</dbReference>
<dbReference type="CDD" id="cd13198">
    <property type="entry name" value="FERM_C1_MyoVII"/>
    <property type="match status" value="1"/>
</dbReference>
<reference evidence="27" key="3">
    <citation type="submission" date="2025-09" db="UniProtKB">
        <authorList>
            <consortium name="Ensembl"/>
        </authorList>
    </citation>
    <scope>IDENTIFICATION</scope>
</reference>
<keyword evidence="14 21" id="KW-0505">Motor protein</keyword>
<dbReference type="CDD" id="cd13199">
    <property type="entry name" value="FERM_C2_MyoVII"/>
    <property type="match status" value="1"/>
</dbReference>
<evidence type="ECO:0000256" key="13">
    <source>
        <dbReference type="ARBA" id="ARBA00023123"/>
    </source>
</evidence>
<reference evidence="27 28" key="1">
    <citation type="submission" date="2016-06" db="EMBL/GenBank/DDBJ databases">
        <title>Genome of Rhinopithecus bieti.</title>
        <authorList>
            <person name="Wu"/>
            <person name="C.-I. and Zhang"/>
            <person name="Y."/>
        </authorList>
    </citation>
    <scope>NUCLEOTIDE SEQUENCE</scope>
</reference>
<dbReference type="Gene3D" id="1.20.58.530">
    <property type="match status" value="1"/>
</dbReference>
<dbReference type="GeneTree" id="ENSGT00940000155350"/>
<dbReference type="Pfam" id="PF00784">
    <property type="entry name" value="MyTH4"/>
    <property type="match status" value="2"/>
</dbReference>
<dbReference type="Gene3D" id="6.20.240.20">
    <property type="match status" value="1"/>
</dbReference>
<dbReference type="Pfam" id="PF21989">
    <property type="entry name" value="RA_2"/>
    <property type="match status" value="2"/>
</dbReference>
<dbReference type="Gene3D" id="1.20.80.10">
    <property type="match status" value="2"/>
</dbReference>
<dbReference type="CDD" id="cd01381">
    <property type="entry name" value="MYSc_Myo7"/>
    <property type="match status" value="1"/>
</dbReference>
<feature type="domain" description="FERM" evidence="24">
    <location>
        <begin position="1234"/>
        <end position="1543"/>
    </location>
</feature>
<dbReference type="GO" id="GO:0016020">
    <property type="term" value="C:membrane"/>
    <property type="evidence" value="ECO:0007669"/>
    <property type="project" value="UniProtKB-ARBA"/>
</dbReference>
<evidence type="ECO:0000256" key="16">
    <source>
        <dbReference type="ARBA" id="ARBA00023212"/>
    </source>
</evidence>
<keyword evidence="16" id="KW-0206">Cytoskeleton</keyword>
<dbReference type="InterPro" id="IPR038185">
    <property type="entry name" value="MyTH4_dom_sf"/>
</dbReference>
<dbReference type="GO" id="GO:0045177">
    <property type="term" value="C:apical part of cell"/>
    <property type="evidence" value="ECO:0007669"/>
    <property type="project" value="UniProtKB-ARBA"/>
</dbReference>
<dbReference type="InterPro" id="IPR000857">
    <property type="entry name" value="MyTH4_dom"/>
</dbReference>
<dbReference type="InterPro" id="IPR057130">
    <property type="entry name" value="Myosin_VII_N"/>
</dbReference>
<dbReference type="InterPro" id="IPR001609">
    <property type="entry name" value="Myosin_head_motor_dom-like"/>
</dbReference>
<dbReference type="PROSITE" id="PS50096">
    <property type="entry name" value="IQ"/>
    <property type="match status" value="3"/>
</dbReference>
<dbReference type="GO" id="GO:0045202">
    <property type="term" value="C:synapse"/>
    <property type="evidence" value="ECO:0007669"/>
    <property type="project" value="UniProtKB-SubCell"/>
</dbReference>
<dbReference type="GO" id="GO:0097733">
    <property type="term" value="C:photoreceptor cell cilium"/>
    <property type="evidence" value="ECO:0007669"/>
    <property type="project" value="UniProtKB-ARBA"/>
</dbReference>
<feature type="domain" description="FERM" evidence="24">
    <location>
        <begin position="1861"/>
        <end position="2164"/>
    </location>
</feature>
<dbReference type="PRINTS" id="PR00193">
    <property type="entry name" value="MYOSINHEAVY"/>
</dbReference>
<dbReference type="Gene3D" id="1.20.5.190">
    <property type="match status" value="1"/>
</dbReference>
<dbReference type="CDD" id="cd14473">
    <property type="entry name" value="FERM_B-lobe"/>
    <property type="match status" value="2"/>
</dbReference>
<name>A0A2K6LR17_RHIBE</name>
<comment type="subcellular location">
    <subcellularLocation>
        <location evidence="2">Cytoplasm</location>
        <location evidence="2">Cell cortex</location>
    </subcellularLocation>
    <subcellularLocation>
        <location evidence="1">Cytoplasm</location>
        <location evidence="1">Cytoskeleton</location>
    </subcellularLocation>
    <subcellularLocation>
        <location evidence="17">Synapse</location>
    </subcellularLocation>
</comment>
<keyword evidence="28" id="KW-1185">Reference proteome</keyword>
<evidence type="ECO:0000256" key="1">
    <source>
        <dbReference type="ARBA" id="ARBA00004245"/>
    </source>
</evidence>
<dbReference type="GO" id="GO:0005902">
    <property type="term" value="C:microvillus"/>
    <property type="evidence" value="ECO:0007669"/>
    <property type="project" value="UniProtKB-ARBA"/>
</dbReference>
<evidence type="ECO:0000256" key="14">
    <source>
        <dbReference type="ARBA" id="ARBA00023175"/>
    </source>
</evidence>
<dbReference type="FunFam" id="3.10.20.90:FF:000036">
    <property type="entry name" value="Unconventional myosin-VIIa"/>
    <property type="match status" value="1"/>
</dbReference>
<feature type="region of interest" description="Actin-binding" evidence="21">
    <location>
        <begin position="608"/>
        <end position="630"/>
    </location>
</feature>
<evidence type="ECO:0000256" key="9">
    <source>
        <dbReference type="ARBA" id="ARBA00022741"/>
    </source>
</evidence>
<dbReference type="FunFam" id="1.20.120.720:FF:000008">
    <property type="entry name" value="Unconventional myosin-VIIa"/>
    <property type="match status" value="1"/>
</dbReference>
<dbReference type="SUPFAM" id="SSF50044">
    <property type="entry name" value="SH3-domain"/>
    <property type="match status" value="1"/>
</dbReference>
<feature type="domain" description="MyTH4" evidence="25">
    <location>
        <begin position="1685"/>
        <end position="1855"/>
    </location>
</feature>
<dbReference type="FunFam" id="2.30.29.30:FF:000075">
    <property type="entry name" value="unconventional myosin-VIIa"/>
    <property type="match status" value="1"/>
</dbReference>
<dbReference type="Gene3D" id="3.40.850.10">
    <property type="entry name" value="Kinesin motor domain"/>
    <property type="match status" value="1"/>
</dbReference>
<feature type="domain" description="MyTH4" evidence="25">
    <location>
        <begin position="1007"/>
        <end position="1242"/>
    </location>
</feature>